<name>A0AAV0BPI8_PHAPC</name>
<evidence type="ECO:0000313" key="1">
    <source>
        <dbReference type="EMBL" id="CAH7688949.1"/>
    </source>
</evidence>
<dbReference type="Proteomes" id="UP001153365">
    <property type="component" value="Unassembled WGS sequence"/>
</dbReference>
<sequence length="273" mass="30989">MPSSDVFLKPDWVNFEALESAVWLNARSAETVALVLGPFAELPLSAYTDLGYVVEEVCELMWSIKQSFTASNLLQNVDPMLSNAFEIAYEELFTVVLRNPSVNYQPAPEGQNFIEGTGIKKLTKFFNNCMLGLLILFSSEYPNVDIKLTKNATESKTRFEQQAPEKNKSLNFFSGEALYCLSNFFLLGLRAIFTANTIDHRKQSRWQSLARLEVTKMGLHWGPFGNIQVTFLDIASILTWKEFIGPHIMDLQFSIDFQLIVNSNVNNEKEICK</sequence>
<comment type="caution">
    <text evidence="1">The sequence shown here is derived from an EMBL/GenBank/DDBJ whole genome shotgun (WGS) entry which is preliminary data.</text>
</comment>
<organism evidence="1 2">
    <name type="scientific">Phakopsora pachyrhizi</name>
    <name type="common">Asian soybean rust disease fungus</name>
    <dbReference type="NCBI Taxonomy" id="170000"/>
    <lineage>
        <taxon>Eukaryota</taxon>
        <taxon>Fungi</taxon>
        <taxon>Dikarya</taxon>
        <taxon>Basidiomycota</taxon>
        <taxon>Pucciniomycotina</taxon>
        <taxon>Pucciniomycetes</taxon>
        <taxon>Pucciniales</taxon>
        <taxon>Phakopsoraceae</taxon>
        <taxon>Phakopsora</taxon>
    </lineage>
</organism>
<keyword evidence="2" id="KW-1185">Reference proteome</keyword>
<accession>A0AAV0BPI8</accession>
<dbReference type="EMBL" id="CALTRL010006031">
    <property type="protein sequence ID" value="CAH7688949.1"/>
    <property type="molecule type" value="Genomic_DNA"/>
</dbReference>
<reference evidence="1" key="1">
    <citation type="submission" date="2022-06" db="EMBL/GenBank/DDBJ databases">
        <authorList>
            <consortium name="SYNGENTA / RWTH Aachen University"/>
        </authorList>
    </citation>
    <scope>NUCLEOTIDE SEQUENCE</scope>
</reference>
<evidence type="ECO:0000313" key="2">
    <source>
        <dbReference type="Proteomes" id="UP001153365"/>
    </source>
</evidence>
<dbReference type="AlphaFoldDB" id="A0AAV0BPI8"/>
<protein>
    <submittedName>
        <fullName evidence="1">Uncharacterized protein</fullName>
    </submittedName>
</protein>
<proteinExistence type="predicted"/>
<gene>
    <name evidence="1" type="ORF">PPACK8108_LOCUS23993</name>
</gene>